<organism evidence="1 2">
    <name type="scientific">Priestia taiwanensis</name>
    <dbReference type="NCBI Taxonomy" id="1347902"/>
    <lineage>
        <taxon>Bacteria</taxon>
        <taxon>Bacillati</taxon>
        <taxon>Bacillota</taxon>
        <taxon>Bacilli</taxon>
        <taxon>Bacillales</taxon>
        <taxon>Bacillaceae</taxon>
        <taxon>Priestia</taxon>
    </lineage>
</organism>
<dbReference type="AlphaFoldDB" id="A0A917AT17"/>
<reference evidence="1" key="2">
    <citation type="submission" date="2020-09" db="EMBL/GenBank/DDBJ databases">
        <authorList>
            <person name="Sun Q."/>
            <person name="Zhou Y."/>
        </authorList>
    </citation>
    <scope>NUCLEOTIDE SEQUENCE</scope>
    <source>
        <strain evidence="1">CGMCC 1.12698</strain>
    </source>
</reference>
<name>A0A917AT17_9BACI</name>
<sequence length="62" mass="7149">MKMNRNEALHIQLPPDNSIARFRINVKAKKNAAQMPKKIGRNEFTSLSKKEYKDVSSLLVIH</sequence>
<accession>A0A917AT17</accession>
<evidence type="ECO:0000313" key="1">
    <source>
        <dbReference type="EMBL" id="GGE72490.1"/>
    </source>
</evidence>
<reference evidence="1" key="1">
    <citation type="journal article" date="2014" name="Int. J. Syst. Evol. Microbiol.">
        <title>Complete genome sequence of Corynebacterium casei LMG S-19264T (=DSM 44701T), isolated from a smear-ripened cheese.</title>
        <authorList>
            <consortium name="US DOE Joint Genome Institute (JGI-PGF)"/>
            <person name="Walter F."/>
            <person name="Albersmeier A."/>
            <person name="Kalinowski J."/>
            <person name="Ruckert C."/>
        </authorList>
    </citation>
    <scope>NUCLEOTIDE SEQUENCE</scope>
    <source>
        <strain evidence="1">CGMCC 1.12698</strain>
    </source>
</reference>
<proteinExistence type="predicted"/>
<keyword evidence="2" id="KW-1185">Reference proteome</keyword>
<gene>
    <name evidence="1" type="ORF">GCM10007140_23000</name>
</gene>
<protein>
    <submittedName>
        <fullName evidence="1">Uncharacterized protein</fullName>
    </submittedName>
</protein>
<dbReference type="Proteomes" id="UP000605259">
    <property type="component" value="Unassembled WGS sequence"/>
</dbReference>
<comment type="caution">
    <text evidence="1">The sequence shown here is derived from an EMBL/GenBank/DDBJ whole genome shotgun (WGS) entry which is preliminary data.</text>
</comment>
<evidence type="ECO:0000313" key="2">
    <source>
        <dbReference type="Proteomes" id="UP000605259"/>
    </source>
</evidence>
<dbReference type="EMBL" id="BMFK01000001">
    <property type="protein sequence ID" value="GGE72490.1"/>
    <property type="molecule type" value="Genomic_DNA"/>
</dbReference>